<evidence type="ECO:0000313" key="3">
    <source>
        <dbReference type="Proteomes" id="UP000435877"/>
    </source>
</evidence>
<dbReference type="Proteomes" id="UP000439591">
    <property type="component" value="Unassembled WGS sequence"/>
</dbReference>
<organism evidence="2 4">
    <name type="scientific">Zhongshania aliphaticivorans</name>
    <dbReference type="NCBI Taxonomy" id="1470434"/>
    <lineage>
        <taxon>Bacteria</taxon>
        <taxon>Pseudomonadati</taxon>
        <taxon>Pseudomonadota</taxon>
        <taxon>Gammaproteobacteria</taxon>
        <taxon>Cellvibrionales</taxon>
        <taxon>Spongiibacteraceae</taxon>
        <taxon>Zhongshania</taxon>
    </lineage>
</organism>
<evidence type="ECO:0000313" key="4">
    <source>
        <dbReference type="Proteomes" id="UP000439591"/>
    </source>
</evidence>
<dbReference type="RefSeq" id="WP_159267106.1">
    <property type="nucleotide sequence ID" value="NZ_CACSIK010000001.1"/>
</dbReference>
<keyword evidence="3" id="KW-1185">Reference proteome</keyword>
<dbReference type="AlphaFoldDB" id="A0A5S9N3H8"/>
<evidence type="ECO:0000313" key="2">
    <source>
        <dbReference type="EMBL" id="CAA0084391.1"/>
    </source>
</evidence>
<name>A0A5S9N3H8_9GAMM</name>
<dbReference type="EMBL" id="CACSIK010000001">
    <property type="protein sequence ID" value="CAA0082334.1"/>
    <property type="molecule type" value="Genomic_DNA"/>
</dbReference>
<evidence type="ECO:0000313" key="1">
    <source>
        <dbReference type="EMBL" id="CAA0082334.1"/>
    </source>
</evidence>
<evidence type="ECO:0008006" key="5">
    <source>
        <dbReference type="Google" id="ProtNLM"/>
    </source>
</evidence>
<dbReference type="InterPro" id="IPR038604">
    <property type="entry name" value="HopJ_sf"/>
</dbReference>
<dbReference type="OrthoDB" id="9790826at2"/>
<dbReference type="Proteomes" id="UP000435877">
    <property type="component" value="Unassembled WGS sequence"/>
</dbReference>
<dbReference type="InterPro" id="IPR014984">
    <property type="entry name" value="HopJ"/>
</dbReference>
<accession>A0A5S9N3H8</accession>
<sequence length="112" mass="12275">MKIEQLIEKLNTGPQAFSEVMAVIDAEYDFTPCAFSNGEQKNEAGTNNGSCKIFAFGLMHQLSVQATLNAFGDFYTKDVLAHPEGTDHANIRNFMHSGWAGVGFEGEALKQK</sequence>
<dbReference type="EMBL" id="CACSIM010000001">
    <property type="protein sequence ID" value="CAA0084391.1"/>
    <property type="molecule type" value="Genomic_DNA"/>
</dbReference>
<reference evidence="3 4" key="1">
    <citation type="submission" date="2019-11" db="EMBL/GenBank/DDBJ databases">
        <authorList>
            <person name="Holert J."/>
        </authorList>
    </citation>
    <scope>NUCLEOTIDE SEQUENCE [LARGE SCALE GENOMIC DNA]</scope>
    <source>
        <strain evidence="2">BC3_2A</strain>
        <strain evidence="1">SB11_1A</strain>
    </source>
</reference>
<gene>
    <name evidence="1" type="ORF">IHBHHGIJ_00409</name>
    <name evidence="2" type="ORF">KFEGEMFD_00741</name>
</gene>
<dbReference type="Gene3D" id="3.20.160.10">
    <property type="entry name" value="vpa0580 domain like"/>
    <property type="match status" value="1"/>
</dbReference>
<dbReference type="Pfam" id="PF08888">
    <property type="entry name" value="HopJ"/>
    <property type="match status" value="1"/>
</dbReference>
<protein>
    <recommendedName>
        <fullName evidence="5">Type III effector</fullName>
    </recommendedName>
</protein>
<proteinExistence type="predicted"/>